<evidence type="ECO:0000313" key="2">
    <source>
        <dbReference type="Proteomes" id="UP000657918"/>
    </source>
</evidence>
<proteinExistence type="predicted"/>
<name>A0A835JXJ6_9ROSI</name>
<protein>
    <submittedName>
        <fullName evidence="1">Uncharacterized protein</fullName>
    </submittedName>
</protein>
<evidence type="ECO:0000313" key="1">
    <source>
        <dbReference type="EMBL" id="KAF9677893.1"/>
    </source>
</evidence>
<dbReference type="Proteomes" id="UP000657918">
    <property type="component" value="Chromosome 8"/>
</dbReference>
<gene>
    <name evidence="1" type="ORF">SADUNF_Sadunf08G0155300</name>
</gene>
<dbReference type="AlphaFoldDB" id="A0A835JXJ6"/>
<dbReference type="EMBL" id="JADGMS010000008">
    <property type="protein sequence ID" value="KAF9677893.1"/>
    <property type="molecule type" value="Genomic_DNA"/>
</dbReference>
<reference evidence="1 2" key="1">
    <citation type="submission" date="2020-10" db="EMBL/GenBank/DDBJ databases">
        <title>Plant Genome Project.</title>
        <authorList>
            <person name="Zhang R.-G."/>
        </authorList>
    </citation>
    <scope>NUCLEOTIDE SEQUENCE [LARGE SCALE GENOMIC DNA]</scope>
    <source>
        <strain evidence="1">FAFU-HL-1</strain>
        <tissue evidence="1">Leaf</tissue>
    </source>
</reference>
<organism evidence="1 2">
    <name type="scientific">Salix dunnii</name>
    <dbReference type="NCBI Taxonomy" id="1413687"/>
    <lineage>
        <taxon>Eukaryota</taxon>
        <taxon>Viridiplantae</taxon>
        <taxon>Streptophyta</taxon>
        <taxon>Embryophyta</taxon>
        <taxon>Tracheophyta</taxon>
        <taxon>Spermatophyta</taxon>
        <taxon>Magnoliopsida</taxon>
        <taxon>eudicotyledons</taxon>
        <taxon>Gunneridae</taxon>
        <taxon>Pentapetalae</taxon>
        <taxon>rosids</taxon>
        <taxon>fabids</taxon>
        <taxon>Malpighiales</taxon>
        <taxon>Salicaceae</taxon>
        <taxon>Saliceae</taxon>
        <taxon>Salix</taxon>
    </lineage>
</organism>
<sequence>MGGLVWPWIGEGSGSYAVGGWVEVEGRDFKIQAWRIRLMERSDAENMYHEGRAPVSAPLFALPPTYSDIRTFIQVLITQRLSLPTWIALETFFHPNTISLSHP</sequence>
<keyword evidence="2" id="KW-1185">Reference proteome</keyword>
<accession>A0A835JXJ6</accession>
<comment type="caution">
    <text evidence="1">The sequence shown here is derived from an EMBL/GenBank/DDBJ whole genome shotgun (WGS) entry which is preliminary data.</text>
</comment>